<reference evidence="1" key="1">
    <citation type="submission" date="2014-09" db="EMBL/GenBank/DDBJ databases">
        <authorList>
            <person name="Magalhaes I.L.F."/>
            <person name="Oliveira U."/>
            <person name="Santos F.R."/>
            <person name="Vidigal T.H.D.A."/>
            <person name="Brescovit A.D."/>
            <person name="Santos A.J."/>
        </authorList>
    </citation>
    <scope>NUCLEOTIDE SEQUENCE</scope>
    <source>
        <tissue evidence="1">Shoot tissue taken approximately 20 cm above the soil surface</tissue>
    </source>
</reference>
<accession>A0A0A9DGJ8</accession>
<proteinExistence type="predicted"/>
<protein>
    <submittedName>
        <fullName evidence="1">Uncharacterized protein</fullName>
    </submittedName>
</protein>
<organism evidence="1">
    <name type="scientific">Arundo donax</name>
    <name type="common">Giant reed</name>
    <name type="synonym">Donax arundinaceus</name>
    <dbReference type="NCBI Taxonomy" id="35708"/>
    <lineage>
        <taxon>Eukaryota</taxon>
        <taxon>Viridiplantae</taxon>
        <taxon>Streptophyta</taxon>
        <taxon>Embryophyta</taxon>
        <taxon>Tracheophyta</taxon>
        <taxon>Spermatophyta</taxon>
        <taxon>Magnoliopsida</taxon>
        <taxon>Liliopsida</taxon>
        <taxon>Poales</taxon>
        <taxon>Poaceae</taxon>
        <taxon>PACMAD clade</taxon>
        <taxon>Arundinoideae</taxon>
        <taxon>Arundineae</taxon>
        <taxon>Arundo</taxon>
    </lineage>
</organism>
<name>A0A0A9DGJ8_ARUDO</name>
<dbReference type="EMBL" id="GBRH01215003">
    <property type="protein sequence ID" value="JAD82892.1"/>
    <property type="molecule type" value="Transcribed_RNA"/>
</dbReference>
<sequence>MPKPSGSSDCHFRRQKLRIHVSRRNWGLWFRSRRRVGGEIFNTQCALAQRPLDFSKDI</sequence>
<dbReference type="AlphaFoldDB" id="A0A0A9DGJ8"/>
<evidence type="ECO:0000313" key="1">
    <source>
        <dbReference type="EMBL" id="JAD82892.1"/>
    </source>
</evidence>
<reference evidence="1" key="2">
    <citation type="journal article" date="2015" name="Data Brief">
        <title>Shoot transcriptome of the giant reed, Arundo donax.</title>
        <authorList>
            <person name="Barrero R.A."/>
            <person name="Guerrero F.D."/>
            <person name="Moolhuijzen P."/>
            <person name="Goolsby J.A."/>
            <person name="Tidwell J."/>
            <person name="Bellgard S.E."/>
            <person name="Bellgard M.I."/>
        </authorList>
    </citation>
    <scope>NUCLEOTIDE SEQUENCE</scope>
    <source>
        <tissue evidence="1">Shoot tissue taken approximately 20 cm above the soil surface</tissue>
    </source>
</reference>